<reference evidence="2 3" key="1">
    <citation type="journal article" date="2018" name="PLoS Genet.">
        <title>Population sequencing reveals clonal diversity and ancestral inbreeding in the grapevine cultivar Chardonnay.</title>
        <authorList>
            <person name="Roach M.J."/>
            <person name="Johnson D.L."/>
            <person name="Bohlmann J."/>
            <person name="van Vuuren H.J."/>
            <person name="Jones S.J."/>
            <person name="Pretorius I.S."/>
            <person name="Schmidt S.A."/>
            <person name="Borneman A.R."/>
        </authorList>
    </citation>
    <scope>NUCLEOTIDE SEQUENCE [LARGE SCALE GENOMIC DNA]</scope>
    <source>
        <strain evidence="3">cv. Chardonnay</strain>
        <tissue evidence="2">Leaf</tissue>
    </source>
</reference>
<evidence type="ECO:0000256" key="1">
    <source>
        <dbReference type="SAM" id="MobiDB-lite"/>
    </source>
</evidence>
<accession>A0A438BPE5</accession>
<feature type="region of interest" description="Disordered" evidence="1">
    <location>
        <begin position="14"/>
        <end position="42"/>
    </location>
</feature>
<protein>
    <submittedName>
        <fullName evidence="2">Uncharacterized protein</fullName>
    </submittedName>
</protein>
<sequence length="149" mass="16194">MKDDEELERLLGEIPHATSNNHHHLHREDDTGGNHHHGVHGLNGGHGHGSFVYSQPIHGVYGCVYDDDPSSNYKYTCASPVSGFSLQSDGSSSSLFSCGRSLSDNGSPTPPPLEDLKSHIPCGSSFTQVGYGWIQNHLVLPLERMLMTT</sequence>
<evidence type="ECO:0000313" key="3">
    <source>
        <dbReference type="Proteomes" id="UP000288805"/>
    </source>
</evidence>
<proteinExistence type="predicted"/>
<dbReference type="Proteomes" id="UP000288805">
    <property type="component" value="Unassembled WGS sequence"/>
</dbReference>
<comment type="caution">
    <text evidence="2">The sequence shown here is derived from an EMBL/GenBank/DDBJ whole genome shotgun (WGS) entry which is preliminary data.</text>
</comment>
<dbReference type="EMBL" id="QGNW01002676">
    <property type="protein sequence ID" value="RVW12846.1"/>
    <property type="molecule type" value="Genomic_DNA"/>
</dbReference>
<name>A0A438BPE5_VITVI</name>
<organism evidence="2 3">
    <name type="scientific">Vitis vinifera</name>
    <name type="common">Grape</name>
    <dbReference type="NCBI Taxonomy" id="29760"/>
    <lineage>
        <taxon>Eukaryota</taxon>
        <taxon>Viridiplantae</taxon>
        <taxon>Streptophyta</taxon>
        <taxon>Embryophyta</taxon>
        <taxon>Tracheophyta</taxon>
        <taxon>Spermatophyta</taxon>
        <taxon>Magnoliopsida</taxon>
        <taxon>eudicotyledons</taxon>
        <taxon>Gunneridae</taxon>
        <taxon>Pentapetalae</taxon>
        <taxon>rosids</taxon>
        <taxon>Vitales</taxon>
        <taxon>Vitaceae</taxon>
        <taxon>Viteae</taxon>
        <taxon>Vitis</taxon>
    </lineage>
</organism>
<gene>
    <name evidence="2" type="ORF">CK203_114784</name>
</gene>
<evidence type="ECO:0000313" key="2">
    <source>
        <dbReference type="EMBL" id="RVW12846.1"/>
    </source>
</evidence>
<dbReference type="AlphaFoldDB" id="A0A438BPE5"/>